<dbReference type="GO" id="GO:0016779">
    <property type="term" value="F:nucleotidyltransferase activity"/>
    <property type="evidence" value="ECO:0007669"/>
    <property type="project" value="UniProtKB-ARBA"/>
</dbReference>
<dbReference type="EMBL" id="LR134476">
    <property type="protein sequence ID" value="VEI13169.1"/>
    <property type="molecule type" value="Genomic_DNA"/>
</dbReference>
<dbReference type="SUPFAM" id="SSF53448">
    <property type="entry name" value="Nucleotide-diphospho-sugar transferases"/>
    <property type="match status" value="1"/>
</dbReference>
<feature type="domain" description="MobA-like NTP transferase" evidence="1">
    <location>
        <begin position="9"/>
        <end position="159"/>
    </location>
</feature>
<dbReference type="InterPro" id="IPR029044">
    <property type="entry name" value="Nucleotide-diphossugar_trans"/>
</dbReference>
<dbReference type="Gene3D" id="3.90.550.10">
    <property type="entry name" value="Spore Coat Polysaccharide Biosynthesis Protein SpsA, Chain A"/>
    <property type="match status" value="1"/>
</dbReference>
<dbReference type="InterPro" id="IPR025877">
    <property type="entry name" value="MobA-like_NTP_Trfase"/>
</dbReference>
<keyword evidence="3" id="KW-1185">Reference proteome</keyword>
<reference evidence="2 3" key="1">
    <citation type="submission" date="2018-12" db="EMBL/GenBank/DDBJ databases">
        <authorList>
            <consortium name="Pathogen Informatics"/>
        </authorList>
    </citation>
    <scope>NUCLEOTIDE SEQUENCE [LARGE SCALE GENOMIC DNA]</scope>
    <source>
        <strain evidence="2 3">NCTC13354</strain>
    </source>
</reference>
<sequence length="195" mass="20268">MNEAVQAIIILGGGTGARLGGVSKPEFRAGGRRLIDILFDQLGETGFAGRRVLVAPRSVEVPPGVLVTLEDPPHGGPVAGIGAGLTALHDIDDAALIALATCDAPVAVRLLPELATAIGVHDGAVPVNPEGWPLYTHGVYRAGALRTLDYPRNASVRAVLSVLDLTYVEDTAGHCIDVDEPADVPVLLRHLDTLS</sequence>
<dbReference type="Proteomes" id="UP000269542">
    <property type="component" value="Chromosome"/>
</dbReference>
<dbReference type="RefSeq" id="WP_241969090.1">
    <property type="nucleotide sequence ID" value="NZ_LR134476.1"/>
</dbReference>
<dbReference type="KEGG" id="tbw:NCTC13354_00877"/>
<protein>
    <submittedName>
        <fullName evidence="2">Molybdopterin-guanine dinucleotide biosynthesis protein MobA</fullName>
    </submittedName>
</protein>
<dbReference type="AlphaFoldDB" id="A0A3S5EW17"/>
<gene>
    <name evidence="2" type="ORF">NCTC13354_00877</name>
</gene>
<accession>A0A3S5EW17</accession>
<proteinExistence type="predicted"/>
<evidence type="ECO:0000313" key="2">
    <source>
        <dbReference type="EMBL" id="VEI13169.1"/>
    </source>
</evidence>
<name>A0A3S5EW17_9ACTO</name>
<evidence type="ECO:0000313" key="3">
    <source>
        <dbReference type="Proteomes" id="UP000269542"/>
    </source>
</evidence>
<organism evidence="2 3">
    <name type="scientific">Trueperella bialowiezensis</name>
    <dbReference type="NCBI Taxonomy" id="312285"/>
    <lineage>
        <taxon>Bacteria</taxon>
        <taxon>Bacillati</taxon>
        <taxon>Actinomycetota</taxon>
        <taxon>Actinomycetes</taxon>
        <taxon>Actinomycetales</taxon>
        <taxon>Actinomycetaceae</taxon>
        <taxon>Trueperella</taxon>
    </lineage>
</organism>
<evidence type="ECO:0000259" key="1">
    <source>
        <dbReference type="Pfam" id="PF12804"/>
    </source>
</evidence>
<dbReference type="Pfam" id="PF12804">
    <property type="entry name" value="NTP_transf_3"/>
    <property type="match status" value="1"/>
</dbReference>